<feature type="compositionally biased region" description="Basic and acidic residues" evidence="1">
    <location>
        <begin position="458"/>
        <end position="467"/>
    </location>
</feature>
<reference evidence="3 4" key="1">
    <citation type="submission" date="2020-04" db="EMBL/GenBank/DDBJ databases">
        <title>Perkinsus olseni comparative genomics.</title>
        <authorList>
            <person name="Bogema D.R."/>
        </authorList>
    </citation>
    <scope>NUCLEOTIDE SEQUENCE [LARGE SCALE GENOMIC DNA]</scope>
    <source>
        <strain evidence="3">00978-12</strain>
    </source>
</reference>
<dbReference type="InterPro" id="IPR036397">
    <property type="entry name" value="RNaseH_sf"/>
</dbReference>
<feature type="region of interest" description="Disordered" evidence="1">
    <location>
        <begin position="334"/>
        <end position="426"/>
    </location>
</feature>
<feature type="compositionally biased region" description="Basic and acidic residues" evidence="1">
    <location>
        <begin position="392"/>
        <end position="407"/>
    </location>
</feature>
<protein>
    <recommendedName>
        <fullName evidence="2">Integrase catalytic domain-containing protein</fullName>
    </recommendedName>
</protein>
<evidence type="ECO:0000256" key="1">
    <source>
        <dbReference type="SAM" id="MobiDB-lite"/>
    </source>
</evidence>
<organism evidence="3 4">
    <name type="scientific">Perkinsus olseni</name>
    <name type="common">Perkinsus atlanticus</name>
    <dbReference type="NCBI Taxonomy" id="32597"/>
    <lineage>
        <taxon>Eukaryota</taxon>
        <taxon>Sar</taxon>
        <taxon>Alveolata</taxon>
        <taxon>Perkinsozoa</taxon>
        <taxon>Perkinsea</taxon>
        <taxon>Perkinsida</taxon>
        <taxon>Perkinsidae</taxon>
        <taxon>Perkinsus</taxon>
    </lineage>
</organism>
<dbReference type="PROSITE" id="PS50994">
    <property type="entry name" value="INTEGRASE"/>
    <property type="match status" value="1"/>
</dbReference>
<feature type="region of interest" description="Disordered" evidence="1">
    <location>
        <begin position="1838"/>
        <end position="1866"/>
    </location>
</feature>
<accession>A0A7J6NWD9</accession>
<evidence type="ECO:0000313" key="3">
    <source>
        <dbReference type="EMBL" id="KAF4687876.1"/>
    </source>
</evidence>
<feature type="region of interest" description="Disordered" evidence="1">
    <location>
        <begin position="454"/>
        <end position="477"/>
    </location>
</feature>
<dbReference type="Gene3D" id="3.30.420.10">
    <property type="entry name" value="Ribonuclease H-like superfamily/Ribonuclease H"/>
    <property type="match status" value="2"/>
</dbReference>
<comment type="caution">
    <text evidence="3">The sequence shown here is derived from an EMBL/GenBank/DDBJ whole genome shotgun (WGS) entry which is preliminary data.</text>
</comment>
<feature type="compositionally biased region" description="Basic and acidic residues" evidence="1">
    <location>
        <begin position="343"/>
        <end position="369"/>
    </location>
</feature>
<dbReference type="PANTHER" id="PTHR37984">
    <property type="entry name" value="PROTEIN CBG26694"/>
    <property type="match status" value="1"/>
</dbReference>
<dbReference type="Proteomes" id="UP000541610">
    <property type="component" value="Unassembled WGS sequence"/>
</dbReference>
<dbReference type="InterPro" id="IPR012337">
    <property type="entry name" value="RNaseH-like_sf"/>
</dbReference>
<proteinExistence type="predicted"/>
<dbReference type="InterPro" id="IPR001584">
    <property type="entry name" value="Integrase_cat-core"/>
</dbReference>
<sequence>MLRSNSIGTLVSPALAGAVRQAASKTVPDLEWDRLHTLPPAQCAARVLGVTSNSAGYSALFFSNRAGASVGHSLTALCVDWEILPHREAIRQDSEPLVEAVRSSGKNLSDLAKRWSFESLDRKLTSATAQACGCTAPLKLWAYANLWPRNLAERVKSELLKEIYDDEGQVDHGCELLAWTNLTQAGKGLTNSEREAIETHYPRWTAACARVLERVIQARQEYQSLTDPKLSVVGLMEEWSTLHSHAGHGGRGKVTSLLERERKLYVKLSEHPDGTQLTWVTRKACYLSILKAFPRVKRNGESFVLLFQAIKKSQSYEEVMDSLSHHAYKAGYKDPNDLLGTWDTDRGKEQGREHGRTHRGRDNKDEEIPRPSLRKHSDRPAGPRQIQSSLLPRDKRPFPKNGKDEHGRPRKKLRLTAADHAKANGVPEKLANERLAKGQCAICGSIEHYARSCPKNKSTKEHDHPKNAEGNSQPKSTEETVLLTLGRAEVLAGTVEVSSPSAGTDHTDSPTHVRAGFDTMCSQNLVTRSVIRTLGIHPSAGQSVQLQTAGGVREAAEWVQLVVRRPSFRVQLPFLVVDTLPGVDLLVRKADLIHLGYQIVDHAPREEPSDPVNRAKKALMDMIDVWVPLPGAPKYRARLRRIREDEHRDDPRQVYIFEIDWDEGVLEGRRLTEYKSFSRRADHDYSIPMLRKLSASEKDDYEKELKGMIDKQWWREGEPSKDAKPLDLPCCTFPLSQGSHKSTRVRLCSDMRGPNLCLPVASYSGHSVPEVLGILRSRVKPTDHLELLDLQKAFYKLRLARKRCVRIKTAGRSFHCDRIVFGIRCGPAALAAQVTFLLNSAYSGLLGRSVSRRDTREFLDMQCGVSAVPYYDDIALFGDHDRVVALREIIVEIAPLMGAACPAEKRDSVPVPDAHSPPTEPVRHMGVFWSRASDGRLLLRCVPHEGLDSPNYQSISRREAFSLAGVQYDGVLCHPACRAVSDHLRRWAGRSPAMHGRPQSRQTWDHQWPLSKLAQSRLRMVLGVARAADYGRCEHSSIPPHHDCIVAHCDASERGFGILLHSTSTATRGTWQSLSMDDKVLLEGHAGAFDASLQRTHINRKEYLTVLKCLNAIVKWLDWSPIERQQFRTVIIFCDNASAVKWASTDKFNGSIYDQAFIARAAEAMARHRHDLHDRGIDLDISYIKGRENNIADSLSRLAADLPDLPPLGGGDPRPCEEGKQPGSVRREAAIALCVLDDNSCIERCGHGAHLAYKPCGSARAGDPLEGVLLEDDLDCSEILDSLERPVALVAQSGGTKFEDTRDLANMTPEQVISLEKEAIRDEGFCDRTTISGVPLKELILALQDKLPKQAANHGANALAAGGAHGPYFRFDEQQGVLEHRDPLLHDSWKVYLNTERARHWAIYRCHTHPLLAAHQGAPRACEALWKMGFSWDSVVSDLRRAVTSCHECQMGKAFAKEPAQPLVRKRNAGRFEKVQLDFLTKPNDARLGGIPETAPGGWQHLCVVIDEGTKVAAAFPTSSTGTRDVIMALLQWCAAYGVPSILQVDMAGAHQSKELGMFLRLMGIELRPGVPRRAQSQGVVERLIRDIKATILTTQADCNGYATPWWASALVSVMVHNNSPLLDTHLSPHELTTGALSPGLVSLPHCITEETELNETWSHLHRAVTTAYELLTKVRNEKQLSAEKMSVVSCGESRVFEEGDKVRLYRIIDGRRCTEGPYEIDHRDAGNCYLYHLKGRKFPAPLSHLLPYYQDDQEQRRQAETGPHRAHISSILRGLMPEGIPVSDLQPGHWIVFRKLTTVDGGKTTCYLAEIIKKEGNKFTVASLDRGKADRWVIPRSDDTEETISGEDILGRQGFSPTKGKENTP</sequence>
<evidence type="ECO:0000313" key="4">
    <source>
        <dbReference type="Proteomes" id="UP000541610"/>
    </source>
</evidence>
<dbReference type="EMBL" id="JABANP010000170">
    <property type="protein sequence ID" value="KAF4687876.1"/>
    <property type="molecule type" value="Genomic_DNA"/>
</dbReference>
<dbReference type="SUPFAM" id="SSF53098">
    <property type="entry name" value="Ribonuclease H-like"/>
    <property type="match status" value="1"/>
</dbReference>
<dbReference type="PANTHER" id="PTHR37984:SF5">
    <property type="entry name" value="PROTEIN NYNRIN-LIKE"/>
    <property type="match status" value="1"/>
</dbReference>
<dbReference type="Gene3D" id="1.10.340.70">
    <property type="match status" value="1"/>
</dbReference>
<dbReference type="OrthoDB" id="424186at2759"/>
<feature type="domain" description="Integrase catalytic" evidence="2">
    <location>
        <begin position="1458"/>
        <end position="1637"/>
    </location>
</feature>
<gene>
    <name evidence="3" type="ORF">FOZ60_003436</name>
</gene>
<dbReference type="GO" id="GO:0015074">
    <property type="term" value="P:DNA integration"/>
    <property type="evidence" value="ECO:0007669"/>
    <property type="project" value="InterPro"/>
</dbReference>
<dbReference type="GO" id="GO:0003676">
    <property type="term" value="F:nucleic acid binding"/>
    <property type="evidence" value="ECO:0007669"/>
    <property type="project" value="InterPro"/>
</dbReference>
<name>A0A7J6NWD9_PEROL</name>
<dbReference type="InterPro" id="IPR050951">
    <property type="entry name" value="Retrovirus_Pol_polyprotein"/>
</dbReference>
<evidence type="ECO:0000259" key="2">
    <source>
        <dbReference type="PROSITE" id="PS50994"/>
    </source>
</evidence>